<feature type="domain" description="HTH marR-type" evidence="4">
    <location>
        <begin position="1"/>
        <end position="146"/>
    </location>
</feature>
<organism evidence="5 6">
    <name type="scientific">Hephaestia caeni</name>
    <dbReference type="NCBI Taxonomy" id="645617"/>
    <lineage>
        <taxon>Bacteria</taxon>
        <taxon>Pseudomonadati</taxon>
        <taxon>Pseudomonadota</taxon>
        <taxon>Alphaproteobacteria</taxon>
        <taxon>Sphingomonadales</taxon>
        <taxon>Sphingomonadaceae</taxon>
        <taxon>Hephaestia</taxon>
    </lineage>
</organism>
<dbReference type="SMART" id="SM00347">
    <property type="entry name" value="HTH_MARR"/>
    <property type="match status" value="1"/>
</dbReference>
<dbReference type="InterPro" id="IPR036390">
    <property type="entry name" value="WH_DNA-bd_sf"/>
</dbReference>
<sequence length="165" mass="18647">MSLKGGSRALVLDHFLPYRMSFTSNLVSDLIARTYGALFGLTIPEWRLVAVIAETGGITQGEIGQRTRMDKVTVSRAAIALVSRGLLERLAHQEDRRSHHLVLTEAGRTLHATTAPKALDIERHIFAHFEPEEVERFEAMLRRIDRIAFDLAAEEEQRKASERED</sequence>
<evidence type="ECO:0000256" key="1">
    <source>
        <dbReference type="ARBA" id="ARBA00023015"/>
    </source>
</evidence>
<dbReference type="AlphaFoldDB" id="A0A397P420"/>
<dbReference type="Gene3D" id="1.10.10.10">
    <property type="entry name" value="Winged helix-like DNA-binding domain superfamily/Winged helix DNA-binding domain"/>
    <property type="match status" value="1"/>
</dbReference>
<gene>
    <name evidence="5" type="ORF">DFR49_2226</name>
</gene>
<proteinExistence type="predicted"/>
<evidence type="ECO:0000259" key="4">
    <source>
        <dbReference type="PROSITE" id="PS50995"/>
    </source>
</evidence>
<dbReference type="PROSITE" id="PS50995">
    <property type="entry name" value="HTH_MARR_2"/>
    <property type="match status" value="1"/>
</dbReference>
<keyword evidence="2 5" id="KW-0238">DNA-binding</keyword>
<protein>
    <submittedName>
        <fullName evidence="5">DNA-binding MarR family transcriptional regulator</fullName>
    </submittedName>
</protein>
<evidence type="ECO:0000313" key="6">
    <source>
        <dbReference type="Proteomes" id="UP000266568"/>
    </source>
</evidence>
<dbReference type="PROSITE" id="PS01117">
    <property type="entry name" value="HTH_MARR_1"/>
    <property type="match status" value="1"/>
</dbReference>
<dbReference type="InterPro" id="IPR023187">
    <property type="entry name" value="Tscrpt_reg_MarR-type_CS"/>
</dbReference>
<dbReference type="Proteomes" id="UP000266568">
    <property type="component" value="Unassembled WGS sequence"/>
</dbReference>
<keyword evidence="6" id="KW-1185">Reference proteome</keyword>
<accession>A0A397P420</accession>
<comment type="caution">
    <text evidence="5">The sequence shown here is derived from an EMBL/GenBank/DDBJ whole genome shotgun (WGS) entry which is preliminary data.</text>
</comment>
<dbReference type="PANTHER" id="PTHR35790">
    <property type="entry name" value="HTH-TYPE TRANSCRIPTIONAL REGULATOR PCHR"/>
    <property type="match status" value="1"/>
</dbReference>
<name>A0A397P420_9SPHN</name>
<evidence type="ECO:0000313" key="5">
    <source>
        <dbReference type="EMBL" id="RIA43992.1"/>
    </source>
</evidence>
<evidence type="ECO:0000256" key="3">
    <source>
        <dbReference type="ARBA" id="ARBA00023163"/>
    </source>
</evidence>
<dbReference type="SUPFAM" id="SSF46785">
    <property type="entry name" value="Winged helix' DNA-binding domain"/>
    <property type="match status" value="1"/>
</dbReference>
<keyword evidence="1" id="KW-0805">Transcription regulation</keyword>
<dbReference type="Pfam" id="PF12802">
    <property type="entry name" value="MarR_2"/>
    <property type="match status" value="1"/>
</dbReference>
<reference evidence="5 6" key="1">
    <citation type="submission" date="2018-08" db="EMBL/GenBank/DDBJ databases">
        <title>Genomic Encyclopedia of Type Strains, Phase IV (KMG-IV): sequencing the most valuable type-strain genomes for metagenomic binning, comparative biology and taxonomic classification.</title>
        <authorList>
            <person name="Goeker M."/>
        </authorList>
    </citation>
    <scope>NUCLEOTIDE SEQUENCE [LARGE SCALE GENOMIC DNA]</scope>
    <source>
        <strain evidence="5 6">DSM 25527</strain>
    </source>
</reference>
<evidence type="ECO:0000256" key="2">
    <source>
        <dbReference type="ARBA" id="ARBA00023125"/>
    </source>
</evidence>
<dbReference type="InterPro" id="IPR036388">
    <property type="entry name" value="WH-like_DNA-bd_sf"/>
</dbReference>
<dbReference type="EMBL" id="QXDC01000003">
    <property type="protein sequence ID" value="RIA43992.1"/>
    <property type="molecule type" value="Genomic_DNA"/>
</dbReference>
<dbReference type="GO" id="GO:0003700">
    <property type="term" value="F:DNA-binding transcription factor activity"/>
    <property type="evidence" value="ECO:0007669"/>
    <property type="project" value="InterPro"/>
</dbReference>
<dbReference type="InterPro" id="IPR052067">
    <property type="entry name" value="Metal_resp_HTH_trans_reg"/>
</dbReference>
<dbReference type="RefSeq" id="WP_119035766.1">
    <property type="nucleotide sequence ID" value="NZ_QXDC01000003.1"/>
</dbReference>
<dbReference type="PRINTS" id="PR00598">
    <property type="entry name" value="HTHMARR"/>
</dbReference>
<dbReference type="PANTHER" id="PTHR35790:SF4">
    <property type="entry name" value="HTH-TYPE TRANSCRIPTIONAL REGULATOR PCHR"/>
    <property type="match status" value="1"/>
</dbReference>
<dbReference type="GO" id="GO:0003677">
    <property type="term" value="F:DNA binding"/>
    <property type="evidence" value="ECO:0007669"/>
    <property type="project" value="UniProtKB-KW"/>
</dbReference>
<keyword evidence="3" id="KW-0804">Transcription</keyword>
<dbReference type="OrthoDB" id="8906692at2"/>
<dbReference type="InterPro" id="IPR000835">
    <property type="entry name" value="HTH_MarR-typ"/>
</dbReference>